<dbReference type="Gene3D" id="1.10.510.10">
    <property type="entry name" value="Transferase(Phosphotransferase) domain 1"/>
    <property type="match status" value="1"/>
</dbReference>
<dbReference type="InterPro" id="IPR000719">
    <property type="entry name" value="Prot_kinase_dom"/>
</dbReference>
<dbReference type="PROSITE" id="PS00108">
    <property type="entry name" value="PROTEIN_KINASE_ST"/>
    <property type="match status" value="1"/>
</dbReference>
<feature type="region of interest" description="Disordered" evidence="3">
    <location>
        <begin position="345"/>
        <end position="377"/>
    </location>
</feature>
<keyword evidence="4" id="KW-1133">Transmembrane helix</keyword>
<dbReference type="GO" id="GO:0005634">
    <property type="term" value="C:nucleus"/>
    <property type="evidence" value="ECO:0007669"/>
    <property type="project" value="TreeGrafter"/>
</dbReference>
<feature type="non-terminal residue" evidence="6">
    <location>
        <position position="1"/>
    </location>
</feature>
<dbReference type="AlphaFoldDB" id="A0A0F9GI03"/>
<accession>A0A0F9GI03</accession>
<comment type="caution">
    <text evidence="6">The sequence shown here is derived from an EMBL/GenBank/DDBJ whole genome shotgun (WGS) entry which is preliminary data.</text>
</comment>
<dbReference type="CDD" id="cd00180">
    <property type="entry name" value="PKc"/>
    <property type="match status" value="1"/>
</dbReference>
<feature type="region of interest" description="Disordered" evidence="3">
    <location>
        <begin position="403"/>
        <end position="423"/>
    </location>
</feature>
<sequence length="877" mass="96087">VYGQIFNGNNTKIGNEFRINTYTLNSQAAPSVTSLNDGNFIVIWQSYGQDGDGYGIYGQIFNADGTKSGSEFPVNTYTTNYQQLPSVASLSNGAFVVTWQSLYQDGDGDGVYGQIFNADGTKSGSEFQINTYTTTYQMRSSVTSLNNGKFVVAWQSDGDGWGVYGQLFNADGTKNGSEFPVNTYTTGAQVIPSVSSLSNGQFVVTWQSRDQDGDDYGVYGQIFNADGTKSGSEFQVNTYTTNYQEAPSIASLNNDKFVVTWTSGVFSGLGQDGDGMGVYGQIFNADGTKSGSEFQVNTYTTSHQSNPSVASLRNGQFVVTWDSNDQDGNGGGVYGQIFEAIIPTTSSTSSTTSSSTSSTTTSSSSTESSSSSSSTFNTASTTNSQSLLSTSSSINGLAITSVPLSSSSSTPQTEPPSLTTKTFRTVPDSENLYSTSLNNYKLITWLGIGAIGCIGSICLSGFIYARFRKSKKNKDISLERIKVDGANFELNPTMKIQHLNIGDEYLWFDKIDKSMAADIYKNTGYLFTFPERKDVIKSTVGEGCFGKIKIAKRESDNEYVASKRIRKENIEASKEEAEMQKKALGPNILRIYNTVTFENTMYHFLPLAGLGSGLNIQKQLSSIKDPNLASEVLKFVAKDVLTGLQTIHEKDLCHLDMKASNIVFKDDGTAYITDFGCAKDGKILLKTHGDKDYFSPGRLAASSAGDLFDGQKADMWATGIMLLGMYKNKSPSDLFGPRSDWSEDILDEFFQEKLDQFEELQSPNEGTIWWVIKHLLDTSEETRFTANQALDAACFKGLLKSIQSTLFQNMRSNNLIGTAHIDREIDISDYGFASALQALREEERTLEIQELILNYDFQPEVTPENIRSGENTDYKFS</sequence>
<evidence type="ECO:0000256" key="4">
    <source>
        <dbReference type="SAM" id="Phobius"/>
    </source>
</evidence>
<feature type="compositionally biased region" description="Low complexity" evidence="3">
    <location>
        <begin position="403"/>
        <end position="420"/>
    </location>
</feature>
<dbReference type="GO" id="GO:0044773">
    <property type="term" value="P:mitotic DNA damage checkpoint signaling"/>
    <property type="evidence" value="ECO:0007669"/>
    <property type="project" value="TreeGrafter"/>
</dbReference>
<evidence type="ECO:0000256" key="1">
    <source>
        <dbReference type="ARBA" id="ARBA00022741"/>
    </source>
</evidence>
<reference evidence="6" key="1">
    <citation type="journal article" date="2015" name="Nature">
        <title>Complex archaea that bridge the gap between prokaryotes and eukaryotes.</title>
        <authorList>
            <person name="Spang A."/>
            <person name="Saw J.H."/>
            <person name="Jorgensen S.L."/>
            <person name="Zaremba-Niedzwiedzka K."/>
            <person name="Martijn J."/>
            <person name="Lind A.E."/>
            <person name="van Eijk R."/>
            <person name="Schleper C."/>
            <person name="Guy L."/>
            <person name="Ettema T.J."/>
        </authorList>
    </citation>
    <scope>NUCLEOTIDE SEQUENCE</scope>
</reference>
<evidence type="ECO:0000256" key="2">
    <source>
        <dbReference type="ARBA" id="ARBA00022840"/>
    </source>
</evidence>
<dbReference type="PROSITE" id="PS50011">
    <property type="entry name" value="PROTEIN_KINASE_DOM"/>
    <property type="match status" value="1"/>
</dbReference>
<feature type="non-terminal residue" evidence="6">
    <location>
        <position position="877"/>
    </location>
</feature>
<dbReference type="SUPFAM" id="SSF56112">
    <property type="entry name" value="Protein kinase-like (PK-like)"/>
    <property type="match status" value="1"/>
</dbReference>
<dbReference type="PROSITE" id="PS00107">
    <property type="entry name" value="PROTEIN_KINASE_ATP"/>
    <property type="match status" value="1"/>
</dbReference>
<gene>
    <name evidence="6" type="ORF">LCGC14_1824160</name>
</gene>
<dbReference type="EMBL" id="LAZR01017917">
    <property type="protein sequence ID" value="KKL98464.1"/>
    <property type="molecule type" value="Genomic_DNA"/>
</dbReference>
<dbReference type="InterPro" id="IPR011009">
    <property type="entry name" value="Kinase-like_dom_sf"/>
</dbReference>
<feature type="domain" description="Protein kinase" evidence="5">
    <location>
        <begin position="534"/>
        <end position="795"/>
    </location>
</feature>
<dbReference type="InterPro" id="IPR017441">
    <property type="entry name" value="Protein_kinase_ATP_BS"/>
</dbReference>
<keyword evidence="4" id="KW-0472">Membrane</keyword>
<dbReference type="PANTHER" id="PTHR44167">
    <property type="entry name" value="OVARIAN-SPECIFIC SERINE/THREONINE-PROTEIN KINASE LOK-RELATED"/>
    <property type="match status" value="1"/>
</dbReference>
<keyword evidence="1" id="KW-0547">Nucleotide-binding</keyword>
<feature type="transmembrane region" description="Helical" evidence="4">
    <location>
        <begin position="442"/>
        <end position="465"/>
    </location>
</feature>
<dbReference type="InterPro" id="IPR008271">
    <property type="entry name" value="Ser/Thr_kinase_AS"/>
</dbReference>
<dbReference type="GO" id="GO:0004674">
    <property type="term" value="F:protein serine/threonine kinase activity"/>
    <property type="evidence" value="ECO:0007669"/>
    <property type="project" value="TreeGrafter"/>
</dbReference>
<keyword evidence="2" id="KW-0067">ATP-binding</keyword>
<organism evidence="6">
    <name type="scientific">marine sediment metagenome</name>
    <dbReference type="NCBI Taxonomy" id="412755"/>
    <lineage>
        <taxon>unclassified sequences</taxon>
        <taxon>metagenomes</taxon>
        <taxon>ecological metagenomes</taxon>
    </lineage>
</organism>
<dbReference type="PANTHER" id="PTHR44167:SF24">
    <property type="entry name" value="SERINE_THREONINE-PROTEIN KINASE CHK2"/>
    <property type="match status" value="1"/>
</dbReference>
<name>A0A0F9GI03_9ZZZZ</name>
<keyword evidence="4" id="KW-0812">Transmembrane</keyword>
<dbReference type="GO" id="GO:0005524">
    <property type="term" value="F:ATP binding"/>
    <property type="evidence" value="ECO:0007669"/>
    <property type="project" value="UniProtKB-KW"/>
</dbReference>
<dbReference type="GO" id="GO:0005737">
    <property type="term" value="C:cytoplasm"/>
    <property type="evidence" value="ECO:0007669"/>
    <property type="project" value="TreeGrafter"/>
</dbReference>
<evidence type="ECO:0000256" key="3">
    <source>
        <dbReference type="SAM" id="MobiDB-lite"/>
    </source>
</evidence>
<protein>
    <recommendedName>
        <fullName evidence="5">Protein kinase domain-containing protein</fullName>
    </recommendedName>
</protein>
<proteinExistence type="predicted"/>
<evidence type="ECO:0000313" key="6">
    <source>
        <dbReference type="EMBL" id="KKL98464.1"/>
    </source>
</evidence>
<dbReference type="SMART" id="SM00220">
    <property type="entry name" value="S_TKc"/>
    <property type="match status" value="1"/>
</dbReference>
<evidence type="ECO:0000259" key="5">
    <source>
        <dbReference type="PROSITE" id="PS50011"/>
    </source>
</evidence>
<dbReference type="Pfam" id="PF00069">
    <property type="entry name" value="Pkinase"/>
    <property type="match status" value="1"/>
</dbReference>